<dbReference type="PRINTS" id="PR01236">
    <property type="entry name" value="TNFBETA"/>
</dbReference>
<dbReference type="PANTHER" id="PTHR11471">
    <property type="entry name" value="TUMOR NECROSIS FACTOR FAMILY MEMBER"/>
    <property type="match status" value="1"/>
</dbReference>
<dbReference type="InterPro" id="IPR006053">
    <property type="entry name" value="TNF"/>
</dbReference>
<evidence type="ECO:0000256" key="15">
    <source>
        <dbReference type="ARBA" id="ARBA00046146"/>
    </source>
</evidence>
<dbReference type="PROSITE" id="PS50049">
    <property type="entry name" value="THD_2"/>
    <property type="match status" value="1"/>
</dbReference>
<dbReference type="Gene3D" id="2.60.120.40">
    <property type="match status" value="1"/>
</dbReference>
<evidence type="ECO:0000256" key="10">
    <source>
        <dbReference type="ARBA" id="ARBA00023136"/>
    </source>
</evidence>
<feature type="domain" description="THD" evidence="18">
    <location>
        <begin position="93"/>
        <end position="249"/>
    </location>
</feature>
<evidence type="ECO:0000259" key="18">
    <source>
        <dbReference type="PROSITE" id="PS50049"/>
    </source>
</evidence>
<dbReference type="PRINTS" id="PR01234">
    <property type="entry name" value="TNECROSISFCT"/>
</dbReference>
<dbReference type="SUPFAM" id="SSF49842">
    <property type="entry name" value="TNF-like"/>
    <property type="match status" value="1"/>
</dbReference>
<dbReference type="GO" id="GO:0005125">
    <property type="term" value="F:cytokine activity"/>
    <property type="evidence" value="ECO:0007669"/>
    <property type="project" value="UniProtKB-KW"/>
</dbReference>
<keyword evidence="8" id="KW-0735">Signal-anchor</keyword>
<gene>
    <name evidence="19" type="primary">tnfb</name>
</gene>
<keyword evidence="9 17" id="KW-1133">Transmembrane helix</keyword>
<dbReference type="GO" id="GO:0006955">
    <property type="term" value="P:immune response"/>
    <property type="evidence" value="ECO:0007669"/>
    <property type="project" value="InterPro"/>
</dbReference>
<evidence type="ECO:0000256" key="11">
    <source>
        <dbReference type="ARBA" id="ARBA00023157"/>
    </source>
</evidence>
<comment type="subunit">
    <text evidence="16">Homotrimer, and heterotrimer of either two LTB and one LTA subunits or (less prevalent) two LTA and one LTB subunits. Interacts with TNFRSF14.</text>
</comment>
<comment type="subcellular location">
    <subcellularLocation>
        <location evidence="1">Membrane</location>
        <topology evidence="1">Single-pass type II membrane protein</topology>
    </subcellularLocation>
</comment>
<evidence type="ECO:0000256" key="6">
    <source>
        <dbReference type="ARBA" id="ARBA00022692"/>
    </source>
</evidence>
<dbReference type="GO" id="GO:0005615">
    <property type="term" value="C:extracellular space"/>
    <property type="evidence" value="ECO:0007669"/>
    <property type="project" value="UniProtKB-KW"/>
</dbReference>
<evidence type="ECO:0000256" key="17">
    <source>
        <dbReference type="SAM" id="Phobius"/>
    </source>
</evidence>
<reference evidence="19" key="1">
    <citation type="submission" date="2020-06" db="EMBL/GenBank/DDBJ databases">
        <authorList>
            <consortium name="Wellcome Sanger Institute Data Sharing"/>
        </authorList>
    </citation>
    <scope>NUCLEOTIDE SEQUENCE [LARGE SCALE GENOMIC DNA]</scope>
</reference>
<evidence type="ECO:0000256" key="3">
    <source>
        <dbReference type="ARBA" id="ARBA00013893"/>
    </source>
</evidence>
<dbReference type="InterPro" id="IPR006052">
    <property type="entry name" value="TNF_dom"/>
</dbReference>
<dbReference type="InterPro" id="IPR008983">
    <property type="entry name" value="Tumour_necrosis_fac-like_dom"/>
</dbReference>
<dbReference type="SMART" id="SM00207">
    <property type="entry name" value="TNF"/>
    <property type="match status" value="1"/>
</dbReference>
<evidence type="ECO:0000256" key="12">
    <source>
        <dbReference type="ARBA" id="ARBA00029751"/>
    </source>
</evidence>
<keyword evidence="20" id="KW-1185">Reference proteome</keyword>
<dbReference type="Proteomes" id="UP000694680">
    <property type="component" value="Chromosome 16"/>
</dbReference>
<proteinExistence type="inferred from homology"/>
<evidence type="ECO:0000256" key="14">
    <source>
        <dbReference type="ARBA" id="ARBA00033263"/>
    </source>
</evidence>
<organism evidence="19 20">
    <name type="scientific">Gouania willdenowi</name>
    <name type="common">Blunt-snouted clingfish</name>
    <name type="synonym">Lepadogaster willdenowi</name>
    <dbReference type="NCBI Taxonomy" id="441366"/>
    <lineage>
        <taxon>Eukaryota</taxon>
        <taxon>Metazoa</taxon>
        <taxon>Chordata</taxon>
        <taxon>Craniata</taxon>
        <taxon>Vertebrata</taxon>
        <taxon>Euteleostomi</taxon>
        <taxon>Actinopterygii</taxon>
        <taxon>Neopterygii</taxon>
        <taxon>Teleostei</taxon>
        <taxon>Neoteleostei</taxon>
        <taxon>Acanthomorphata</taxon>
        <taxon>Ovalentaria</taxon>
        <taxon>Blenniimorphae</taxon>
        <taxon>Blenniiformes</taxon>
        <taxon>Gobiesocoidei</taxon>
        <taxon>Gobiesocidae</taxon>
        <taxon>Gobiesocinae</taxon>
        <taxon>Gouania</taxon>
    </lineage>
</organism>
<dbReference type="Pfam" id="PF00229">
    <property type="entry name" value="TNF"/>
    <property type="match status" value="1"/>
</dbReference>
<accession>A0A8C5DFD0</accession>
<keyword evidence="5" id="KW-0202">Cytokine</keyword>
<reference evidence="19" key="2">
    <citation type="submission" date="2025-08" db="UniProtKB">
        <authorList>
            <consortium name="Ensembl"/>
        </authorList>
    </citation>
    <scope>IDENTIFICATION</scope>
</reference>
<keyword evidence="6 17" id="KW-0812">Transmembrane</keyword>
<evidence type="ECO:0000256" key="1">
    <source>
        <dbReference type="ARBA" id="ARBA00004606"/>
    </source>
</evidence>
<evidence type="ECO:0000313" key="19">
    <source>
        <dbReference type="Ensembl" id="ENSGWIP00000005140.1"/>
    </source>
</evidence>
<evidence type="ECO:0000256" key="16">
    <source>
        <dbReference type="ARBA" id="ARBA00046860"/>
    </source>
</evidence>
<keyword evidence="7" id="KW-0732">Signal</keyword>
<keyword evidence="11" id="KW-1015">Disulfide bond</keyword>
<dbReference type="Ensembl" id="ENSGWIT00000005496.1">
    <property type="protein sequence ID" value="ENSGWIP00000005140.1"/>
    <property type="gene ID" value="ENSGWIG00000002712.1"/>
</dbReference>
<protein>
    <recommendedName>
        <fullName evidence="4">Lymphotoxin-alpha</fullName>
    </recommendedName>
    <alternativeName>
        <fullName evidence="12">TNF-alpha</fullName>
    </alternativeName>
    <alternativeName>
        <fullName evidence="13">TNF-beta</fullName>
    </alternativeName>
    <alternativeName>
        <fullName evidence="3">Tumor necrosis factor</fullName>
    </alternativeName>
    <alternativeName>
        <fullName evidence="14">Tumor necrosis factor ligand superfamily member 1</fullName>
    </alternativeName>
</protein>
<feature type="transmembrane region" description="Helical" evidence="17">
    <location>
        <begin position="31"/>
        <end position="55"/>
    </location>
</feature>
<evidence type="ECO:0000256" key="2">
    <source>
        <dbReference type="ARBA" id="ARBA00008670"/>
    </source>
</evidence>
<evidence type="ECO:0000256" key="8">
    <source>
        <dbReference type="ARBA" id="ARBA00022968"/>
    </source>
</evidence>
<evidence type="ECO:0000256" key="7">
    <source>
        <dbReference type="ARBA" id="ARBA00022729"/>
    </source>
</evidence>
<evidence type="ECO:0000256" key="5">
    <source>
        <dbReference type="ARBA" id="ARBA00022514"/>
    </source>
</evidence>
<evidence type="ECO:0000256" key="9">
    <source>
        <dbReference type="ARBA" id="ARBA00022989"/>
    </source>
</evidence>
<comment type="similarity">
    <text evidence="2">Belongs to the tumor necrosis factor family.</text>
</comment>
<reference evidence="19" key="3">
    <citation type="submission" date="2025-09" db="UniProtKB">
        <authorList>
            <consortium name="Ensembl"/>
        </authorList>
    </citation>
    <scope>IDENTIFICATION</scope>
</reference>
<keyword evidence="10 17" id="KW-0472">Membrane</keyword>
<dbReference type="InterPro" id="IPR002960">
    <property type="entry name" value="TNF_beta"/>
</dbReference>
<sequence>MVGYSDVDVECGPEERQRTVVMVERSSSSGWIWKASLVLVLVLLCFGLLFFTWTWRRSSDMMVRSADSAKSDVFCSSSDLHLTLSQIGNRATAAIHLEGSYDEEGEIQNEQLEWRNGEGQAFAQGGFQLKNNRIVIPESGLYFVYSQASYRVSCSGEGGASKGFTSLSHRIWRHSDSVGNKVTLMSAVRSACQSLAQDHVLRDNQGWYNAIYLGAVFQLNKDDELWTETTQLSQLDTDEGKTFFGVFAL</sequence>
<evidence type="ECO:0000256" key="13">
    <source>
        <dbReference type="ARBA" id="ARBA00033253"/>
    </source>
</evidence>
<evidence type="ECO:0000313" key="20">
    <source>
        <dbReference type="Proteomes" id="UP000694680"/>
    </source>
</evidence>
<dbReference type="PANTHER" id="PTHR11471:SF23">
    <property type="entry name" value="TUMOR NECROSIS FACTOR"/>
    <property type="match status" value="1"/>
</dbReference>
<dbReference type="GO" id="GO:0005164">
    <property type="term" value="F:tumor necrosis factor receptor binding"/>
    <property type="evidence" value="ECO:0007669"/>
    <property type="project" value="InterPro"/>
</dbReference>
<dbReference type="GO" id="GO:0016020">
    <property type="term" value="C:membrane"/>
    <property type="evidence" value="ECO:0007669"/>
    <property type="project" value="UniProtKB-SubCell"/>
</dbReference>
<dbReference type="AlphaFoldDB" id="A0A8C5DFD0"/>
<name>A0A8C5DFD0_GOUWI</name>
<evidence type="ECO:0000256" key="4">
    <source>
        <dbReference type="ARBA" id="ARBA00018403"/>
    </source>
</evidence>
<comment type="function">
    <text evidence="15">Cytokine that in its homotrimeric form binds to TNFRSF1A/TNFR1, TNFRSF1B/TNFBR and TNFRSF14/HVEM. In its heterotrimeric form with LTB binds to TNFRSF3/LTBR. Lymphotoxin is produced by lymphocytes and is cytotoxic for a wide range of tumor cells in vitro and in vivo.</text>
</comment>
<dbReference type="CDD" id="cd00184">
    <property type="entry name" value="TNF"/>
    <property type="match status" value="1"/>
</dbReference>